<evidence type="ECO:0000313" key="2">
    <source>
        <dbReference type="Proteomes" id="UP000219439"/>
    </source>
</evidence>
<evidence type="ECO:0000313" key="1">
    <source>
        <dbReference type="EMBL" id="SNZ07973.1"/>
    </source>
</evidence>
<reference evidence="1 2" key="1">
    <citation type="submission" date="2017-09" db="EMBL/GenBank/DDBJ databases">
        <authorList>
            <person name="Ehlers B."/>
            <person name="Leendertz F.H."/>
        </authorList>
    </citation>
    <scope>NUCLEOTIDE SEQUENCE [LARGE SCALE GENOMIC DNA]</scope>
    <source>
        <strain evidence="1 2">DSM 18289</strain>
    </source>
</reference>
<keyword evidence="2" id="KW-1185">Reference proteome</keyword>
<protein>
    <submittedName>
        <fullName evidence="1">Broad specificity phosphatase PhoE</fullName>
    </submittedName>
</protein>
<organism evidence="1 2">
    <name type="scientific">Cohaesibacter gelatinilyticus</name>
    <dbReference type="NCBI Taxonomy" id="372072"/>
    <lineage>
        <taxon>Bacteria</taxon>
        <taxon>Pseudomonadati</taxon>
        <taxon>Pseudomonadota</taxon>
        <taxon>Alphaproteobacteria</taxon>
        <taxon>Hyphomicrobiales</taxon>
        <taxon>Cohaesibacteraceae</taxon>
    </lineage>
</organism>
<name>A0A285NGE9_9HYPH</name>
<dbReference type="InterPro" id="IPR029033">
    <property type="entry name" value="His_PPase_superfam"/>
</dbReference>
<proteinExistence type="predicted"/>
<dbReference type="Gene3D" id="3.40.50.1240">
    <property type="entry name" value="Phosphoglycerate mutase-like"/>
    <property type="match status" value="1"/>
</dbReference>
<accession>A0A285NGE9</accession>
<dbReference type="SUPFAM" id="SSF53254">
    <property type="entry name" value="Phosphoglycerate mutase-like"/>
    <property type="match status" value="1"/>
</dbReference>
<dbReference type="EMBL" id="OBEL01000001">
    <property type="protein sequence ID" value="SNZ07973.1"/>
    <property type="molecule type" value="Genomic_DNA"/>
</dbReference>
<dbReference type="AlphaFoldDB" id="A0A285NGE9"/>
<dbReference type="Proteomes" id="UP000219439">
    <property type="component" value="Unassembled WGS sequence"/>
</dbReference>
<dbReference type="OrthoDB" id="34197at2"/>
<dbReference type="RefSeq" id="WP_097152549.1">
    <property type="nucleotide sequence ID" value="NZ_OBEL01000001.1"/>
</dbReference>
<gene>
    <name evidence="1" type="ORF">SAMN06265368_1366</name>
</gene>
<dbReference type="Pfam" id="PF00300">
    <property type="entry name" value="His_Phos_1"/>
    <property type="match status" value="1"/>
</dbReference>
<sequence length="195" mass="21902">MLVRYLTHPQIEIEPYMPVRQWSLSDQGQARIEALMSQSWLLGTKSIYCSDEPKALETAAPIGRALDIPVIVRAQMVENDRSSTGFVPPEMFEDLVSLFFSNPDKSIRGWECASDAQARIVGAFELAMSEVKGRDRMGDVLMVGHGGVGTLLYCHLTGLPIDGRYDQKSGGGCYFTYDWAERSMLHSWLPMEEEF</sequence>
<dbReference type="InterPro" id="IPR013078">
    <property type="entry name" value="His_Pase_superF_clade-1"/>
</dbReference>